<dbReference type="RefSeq" id="XP_040624115.1">
    <property type="nucleotide sequence ID" value="XM_040769358.1"/>
</dbReference>
<feature type="compositionally biased region" description="Basic and acidic residues" evidence="1">
    <location>
        <begin position="137"/>
        <end position="162"/>
    </location>
</feature>
<keyword evidence="4" id="KW-1185">Reference proteome</keyword>
<feature type="signal peptide" evidence="2">
    <location>
        <begin position="1"/>
        <end position="17"/>
    </location>
</feature>
<feature type="compositionally biased region" description="Basic and acidic residues" evidence="1">
    <location>
        <begin position="94"/>
        <end position="109"/>
    </location>
</feature>
<keyword evidence="2" id="KW-0732">Signal</keyword>
<evidence type="ECO:0000256" key="2">
    <source>
        <dbReference type="SAM" id="SignalP"/>
    </source>
</evidence>
<evidence type="ECO:0000256" key="1">
    <source>
        <dbReference type="SAM" id="MobiDB-lite"/>
    </source>
</evidence>
<feature type="region of interest" description="Disordered" evidence="1">
    <location>
        <begin position="78"/>
        <end position="109"/>
    </location>
</feature>
<gene>
    <name evidence="3" type="ORF">DACRYDRAFT_112167</name>
</gene>
<protein>
    <submittedName>
        <fullName evidence="3">Uncharacterized protein</fullName>
    </submittedName>
</protein>
<feature type="chain" id="PRO_5004067347" evidence="2">
    <location>
        <begin position="18"/>
        <end position="260"/>
    </location>
</feature>
<reference evidence="3 4" key="1">
    <citation type="journal article" date="2012" name="Science">
        <title>The Paleozoic origin of enzymatic lignin decomposition reconstructed from 31 fungal genomes.</title>
        <authorList>
            <person name="Floudas D."/>
            <person name="Binder M."/>
            <person name="Riley R."/>
            <person name="Barry K."/>
            <person name="Blanchette R.A."/>
            <person name="Henrissat B."/>
            <person name="Martinez A.T."/>
            <person name="Otillar R."/>
            <person name="Spatafora J.W."/>
            <person name="Yadav J.S."/>
            <person name="Aerts A."/>
            <person name="Benoit I."/>
            <person name="Boyd A."/>
            <person name="Carlson A."/>
            <person name="Copeland A."/>
            <person name="Coutinho P.M."/>
            <person name="de Vries R.P."/>
            <person name="Ferreira P."/>
            <person name="Findley K."/>
            <person name="Foster B."/>
            <person name="Gaskell J."/>
            <person name="Glotzer D."/>
            <person name="Gorecki P."/>
            <person name="Heitman J."/>
            <person name="Hesse C."/>
            <person name="Hori C."/>
            <person name="Igarashi K."/>
            <person name="Jurgens J.A."/>
            <person name="Kallen N."/>
            <person name="Kersten P."/>
            <person name="Kohler A."/>
            <person name="Kuees U."/>
            <person name="Kumar T.K.A."/>
            <person name="Kuo A."/>
            <person name="LaButti K."/>
            <person name="Larrondo L.F."/>
            <person name="Lindquist E."/>
            <person name="Ling A."/>
            <person name="Lombard V."/>
            <person name="Lucas S."/>
            <person name="Lundell T."/>
            <person name="Martin R."/>
            <person name="McLaughlin D.J."/>
            <person name="Morgenstern I."/>
            <person name="Morin E."/>
            <person name="Murat C."/>
            <person name="Nagy L.G."/>
            <person name="Nolan M."/>
            <person name="Ohm R.A."/>
            <person name="Patyshakuliyeva A."/>
            <person name="Rokas A."/>
            <person name="Ruiz-Duenas F.J."/>
            <person name="Sabat G."/>
            <person name="Salamov A."/>
            <person name="Samejima M."/>
            <person name="Schmutz J."/>
            <person name="Slot J.C."/>
            <person name="St John F."/>
            <person name="Stenlid J."/>
            <person name="Sun H."/>
            <person name="Sun S."/>
            <person name="Syed K."/>
            <person name="Tsang A."/>
            <person name="Wiebenga A."/>
            <person name="Young D."/>
            <person name="Pisabarro A."/>
            <person name="Eastwood D.C."/>
            <person name="Martin F."/>
            <person name="Cullen D."/>
            <person name="Grigoriev I.V."/>
            <person name="Hibbett D.S."/>
        </authorList>
    </citation>
    <scope>NUCLEOTIDE SEQUENCE [LARGE SCALE GENOMIC DNA]</scope>
    <source>
        <strain evidence="3 4">DJM-731 SS1</strain>
    </source>
</reference>
<organism evidence="3 4">
    <name type="scientific">Dacryopinax primogenitus (strain DJM 731)</name>
    <name type="common">Brown rot fungus</name>
    <dbReference type="NCBI Taxonomy" id="1858805"/>
    <lineage>
        <taxon>Eukaryota</taxon>
        <taxon>Fungi</taxon>
        <taxon>Dikarya</taxon>
        <taxon>Basidiomycota</taxon>
        <taxon>Agaricomycotina</taxon>
        <taxon>Dacrymycetes</taxon>
        <taxon>Dacrymycetales</taxon>
        <taxon>Dacrymycetaceae</taxon>
        <taxon>Dacryopinax</taxon>
    </lineage>
</organism>
<evidence type="ECO:0000313" key="4">
    <source>
        <dbReference type="Proteomes" id="UP000030653"/>
    </source>
</evidence>
<name>M5G0A7_DACPD</name>
<evidence type="ECO:0000313" key="3">
    <source>
        <dbReference type="EMBL" id="EJT97217.1"/>
    </source>
</evidence>
<proteinExistence type="predicted"/>
<dbReference type="HOGENOM" id="CLU_1069659_0_0_1"/>
<dbReference type="GeneID" id="63684420"/>
<sequence length="260" mass="29008">MHARLALLVLSATVIFAHPIPAPSDIAHFDEGHVLDGALREELDDGRALVARGGDGKPSVWGSLGKKLRIANFWSEGPKTSYHQLPDSDSDTATQEKHEAEGERLKQEHQHALETHRMLRTKVVQATQKADVANKTNKRERTEQTRQAHEEAQQHLKTRKDAVQRNVGVVRKTNEAANRWEKKNAERNLEKASHTKKTGKDTLQALQDSLSTADGETRKRILKQIKEQKRVNAVNRNGKVVALRAYQVIGIPDAVAGLFG</sequence>
<accession>M5G0A7</accession>
<dbReference type="Proteomes" id="UP000030653">
    <property type="component" value="Unassembled WGS sequence"/>
</dbReference>
<dbReference type="AlphaFoldDB" id="M5G0A7"/>
<dbReference type="EMBL" id="JH795878">
    <property type="protein sequence ID" value="EJT97217.1"/>
    <property type="molecule type" value="Genomic_DNA"/>
</dbReference>
<feature type="region of interest" description="Disordered" evidence="1">
    <location>
        <begin position="125"/>
        <end position="162"/>
    </location>
</feature>